<reference evidence="2" key="2">
    <citation type="journal article" date="2015" name="Fish Shellfish Immunol.">
        <title>Early steps in the European eel (Anguilla anguilla)-Vibrio vulnificus interaction in the gills: Role of the RtxA13 toxin.</title>
        <authorList>
            <person name="Callol A."/>
            <person name="Pajuelo D."/>
            <person name="Ebbesson L."/>
            <person name="Teles M."/>
            <person name="MacKenzie S."/>
            <person name="Amaro C."/>
        </authorList>
    </citation>
    <scope>NUCLEOTIDE SEQUENCE</scope>
</reference>
<accession>A0A0E9RB78</accession>
<name>A0A0E9RB78_ANGAN</name>
<organism evidence="2">
    <name type="scientific">Anguilla anguilla</name>
    <name type="common">European freshwater eel</name>
    <name type="synonym">Muraena anguilla</name>
    <dbReference type="NCBI Taxonomy" id="7936"/>
    <lineage>
        <taxon>Eukaryota</taxon>
        <taxon>Metazoa</taxon>
        <taxon>Chordata</taxon>
        <taxon>Craniata</taxon>
        <taxon>Vertebrata</taxon>
        <taxon>Euteleostomi</taxon>
        <taxon>Actinopterygii</taxon>
        <taxon>Neopterygii</taxon>
        <taxon>Teleostei</taxon>
        <taxon>Anguilliformes</taxon>
        <taxon>Anguillidae</taxon>
        <taxon>Anguilla</taxon>
    </lineage>
</organism>
<protein>
    <submittedName>
        <fullName evidence="2">Uncharacterized protein</fullName>
    </submittedName>
</protein>
<keyword evidence="1" id="KW-0472">Membrane</keyword>
<keyword evidence="1" id="KW-0812">Transmembrane</keyword>
<sequence length="75" mass="8667">MSNADQTQIFYFILFYFLYSFCFFPPLISLFLFLSSHRVCVRRRTDVYECTCDQNGQGGGGGRYSRVNCPLTKLG</sequence>
<reference evidence="2" key="1">
    <citation type="submission" date="2014-11" db="EMBL/GenBank/DDBJ databases">
        <authorList>
            <person name="Amaro Gonzalez C."/>
        </authorList>
    </citation>
    <scope>NUCLEOTIDE SEQUENCE</scope>
</reference>
<proteinExistence type="predicted"/>
<feature type="transmembrane region" description="Helical" evidence="1">
    <location>
        <begin position="12"/>
        <end position="34"/>
    </location>
</feature>
<evidence type="ECO:0000313" key="2">
    <source>
        <dbReference type="EMBL" id="JAH26386.1"/>
    </source>
</evidence>
<dbReference type="EMBL" id="GBXM01082191">
    <property type="protein sequence ID" value="JAH26386.1"/>
    <property type="molecule type" value="Transcribed_RNA"/>
</dbReference>
<evidence type="ECO:0000256" key="1">
    <source>
        <dbReference type="SAM" id="Phobius"/>
    </source>
</evidence>
<keyword evidence="1" id="KW-1133">Transmembrane helix</keyword>
<dbReference type="AlphaFoldDB" id="A0A0E9RB78"/>